<dbReference type="PANTHER" id="PTHR31413">
    <property type="entry name" value="AFP HOMOLOG 2"/>
    <property type="match status" value="1"/>
</dbReference>
<proteinExistence type="inferred from homology"/>
<reference evidence="8 9" key="2">
    <citation type="submission" date="2020-07" db="EMBL/GenBank/DDBJ databases">
        <title>Genome assembly of wild tea tree DASZ reveals pedigree and selection history of tea varieties.</title>
        <authorList>
            <person name="Zhang W."/>
        </authorList>
    </citation>
    <scope>NUCLEOTIDE SEQUENCE [LARGE SCALE GENOMIC DNA]</scope>
    <source>
        <strain evidence="9">cv. G240</strain>
        <tissue evidence="8">Leaf</tissue>
    </source>
</reference>
<comment type="similarity">
    <text evidence="2 4">Belongs to the Ninja family.</text>
</comment>
<evidence type="ECO:0000256" key="4">
    <source>
        <dbReference type="RuleBase" id="RU369029"/>
    </source>
</evidence>
<feature type="region of interest" description="Disordered" evidence="5">
    <location>
        <begin position="194"/>
        <end position="300"/>
    </location>
</feature>
<comment type="function">
    <text evidence="4">Acts as a negative regulator of abscisic acid (ABA) response.</text>
</comment>
<organism evidence="8 9">
    <name type="scientific">Camellia sinensis</name>
    <name type="common">Tea plant</name>
    <name type="synonym">Thea sinensis</name>
    <dbReference type="NCBI Taxonomy" id="4442"/>
    <lineage>
        <taxon>Eukaryota</taxon>
        <taxon>Viridiplantae</taxon>
        <taxon>Streptophyta</taxon>
        <taxon>Embryophyta</taxon>
        <taxon>Tracheophyta</taxon>
        <taxon>Spermatophyta</taxon>
        <taxon>Magnoliopsida</taxon>
        <taxon>eudicotyledons</taxon>
        <taxon>Gunneridae</taxon>
        <taxon>Pentapetalae</taxon>
        <taxon>asterids</taxon>
        <taxon>Ericales</taxon>
        <taxon>Theaceae</taxon>
        <taxon>Camellia</taxon>
    </lineage>
</organism>
<feature type="domain" description="Tify" evidence="7">
    <location>
        <begin position="321"/>
        <end position="354"/>
    </location>
</feature>
<dbReference type="InterPro" id="IPR031307">
    <property type="entry name" value="Ninja_fam"/>
</dbReference>
<comment type="subcellular location">
    <subcellularLocation>
        <location evidence="1 4">Nucleus</location>
    </subcellularLocation>
</comment>
<feature type="region of interest" description="Disordered" evidence="5">
    <location>
        <begin position="127"/>
        <end position="159"/>
    </location>
</feature>
<dbReference type="GO" id="GO:0045892">
    <property type="term" value="P:negative regulation of DNA-templated transcription"/>
    <property type="evidence" value="ECO:0007669"/>
    <property type="project" value="TreeGrafter"/>
</dbReference>
<dbReference type="InterPro" id="IPR032308">
    <property type="entry name" value="TDBD"/>
</dbReference>
<dbReference type="GO" id="GO:0007165">
    <property type="term" value="P:signal transduction"/>
    <property type="evidence" value="ECO:0007669"/>
    <property type="project" value="InterPro"/>
</dbReference>
<comment type="caution">
    <text evidence="8">The sequence shown here is derived from an EMBL/GenBank/DDBJ whole genome shotgun (WGS) entry which is preliminary data.</text>
</comment>
<protein>
    <recommendedName>
        <fullName evidence="4">Ninja-family protein</fullName>
    </recommendedName>
    <alternativeName>
        <fullName evidence="4">ABI-binding protein</fullName>
    </alternativeName>
</protein>
<feature type="compositionally biased region" description="Gly residues" evidence="5">
    <location>
        <begin position="149"/>
        <end position="159"/>
    </location>
</feature>
<dbReference type="EMBL" id="JACBKZ010000007">
    <property type="protein sequence ID" value="KAF5945444.1"/>
    <property type="molecule type" value="Genomic_DNA"/>
</dbReference>
<evidence type="ECO:0000313" key="9">
    <source>
        <dbReference type="Proteomes" id="UP000593564"/>
    </source>
</evidence>
<evidence type="ECO:0000259" key="6">
    <source>
        <dbReference type="Pfam" id="PF07897"/>
    </source>
</evidence>
<sequence>MSEAKNNLSGMEKLSLETNRFPRDLLQRFMASNPTQLTNMSNEDEEIELNLGLSLGGRFGVDKSGNSKLIRSSSIASSIPIVRDGGDAIAPPPPVSHPTLLRSASLPAETGGEEWRKRKELQTLRRMEAKRRRSEKQKNLKGERDVVVVGGGGGGGGMGRSSVAPSLGLPTWAAARQAKGNYIGVGGGGGGGGEGGAGGFVQPSGSVESHGGSSSGMSESESRLFQGSSSCGEASPVSIRSLQEQGEQSNQEAVGSSSVKGKENACESNAETESSSKRPEAVEKRGGSMEDMPCVFTQGHGPNGRRIEGILYKYGKGEDVRIMCICHGSFLSPAEFVKHAGGTDVANPLKHIVVNPSSTPFL</sequence>
<feature type="compositionally biased region" description="Low complexity" evidence="5">
    <location>
        <begin position="204"/>
        <end position="219"/>
    </location>
</feature>
<evidence type="ECO:0000313" key="8">
    <source>
        <dbReference type="EMBL" id="KAF5945444.1"/>
    </source>
</evidence>
<dbReference type="AlphaFoldDB" id="A0A7J7H124"/>
<name>A0A7J7H124_CAMSI</name>
<evidence type="ECO:0000256" key="2">
    <source>
        <dbReference type="ARBA" id="ARBA00006081"/>
    </source>
</evidence>
<feature type="compositionally biased region" description="Basic and acidic residues" evidence="5">
    <location>
        <begin position="136"/>
        <end position="146"/>
    </location>
</feature>
<feature type="compositionally biased region" description="Basic and acidic residues" evidence="5">
    <location>
        <begin position="274"/>
        <end position="288"/>
    </location>
</feature>
<dbReference type="Pfam" id="PF16136">
    <property type="entry name" value="NLS_NINJA_AFP"/>
    <property type="match status" value="1"/>
</dbReference>
<feature type="compositionally biased region" description="Polar residues" evidence="5">
    <location>
        <begin position="223"/>
        <end position="259"/>
    </location>
</feature>
<reference evidence="9" key="1">
    <citation type="journal article" date="2020" name="Nat. Commun.">
        <title>Genome assembly of wild tea tree DASZ reveals pedigree and selection history of tea varieties.</title>
        <authorList>
            <person name="Zhang W."/>
            <person name="Zhang Y."/>
            <person name="Qiu H."/>
            <person name="Guo Y."/>
            <person name="Wan H."/>
            <person name="Zhang X."/>
            <person name="Scossa F."/>
            <person name="Alseekh S."/>
            <person name="Zhang Q."/>
            <person name="Wang P."/>
            <person name="Xu L."/>
            <person name="Schmidt M.H."/>
            <person name="Jia X."/>
            <person name="Li D."/>
            <person name="Zhu A."/>
            <person name="Guo F."/>
            <person name="Chen W."/>
            <person name="Ni D."/>
            <person name="Usadel B."/>
            <person name="Fernie A.R."/>
            <person name="Wen W."/>
        </authorList>
    </citation>
    <scope>NUCLEOTIDE SEQUENCE [LARGE SCALE GENOMIC DNA]</scope>
    <source>
        <strain evidence="9">cv. G240</strain>
    </source>
</reference>
<evidence type="ECO:0000256" key="1">
    <source>
        <dbReference type="ARBA" id="ARBA00004123"/>
    </source>
</evidence>
<feature type="domain" description="Ethylene-responsive binding factor-associated repression" evidence="6">
    <location>
        <begin position="42"/>
        <end position="77"/>
    </location>
</feature>
<dbReference type="Pfam" id="PF16135">
    <property type="entry name" value="TDBD"/>
    <property type="match status" value="1"/>
</dbReference>
<dbReference type="Proteomes" id="UP000593564">
    <property type="component" value="Unassembled WGS sequence"/>
</dbReference>
<evidence type="ECO:0000259" key="7">
    <source>
        <dbReference type="Pfam" id="PF16135"/>
    </source>
</evidence>
<keyword evidence="3 4" id="KW-0539">Nucleus</keyword>
<dbReference type="GO" id="GO:0009737">
    <property type="term" value="P:response to abscisic acid"/>
    <property type="evidence" value="ECO:0007669"/>
    <property type="project" value="TreeGrafter"/>
</dbReference>
<dbReference type="Pfam" id="PF07897">
    <property type="entry name" value="EAR"/>
    <property type="match status" value="1"/>
</dbReference>
<gene>
    <name evidence="8" type="ORF">HYC85_015672</name>
</gene>
<dbReference type="GO" id="GO:0005634">
    <property type="term" value="C:nucleus"/>
    <property type="evidence" value="ECO:0007669"/>
    <property type="project" value="UniProtKB-SubCell"/>
</dbReference>
<evidence type="ECO:0000256" key="3">
    <source>
        <dbReference type="ARBA" id="ARBA00023242"/>
    </source>
</evidence>
<evidence type="ECO:0000256" key="5">
    <source>
        <dbReference type="SAM" id="MobiDB-lite"/>
    </source>
</evidence>
<dbReference type="InterPro" id="IPR032310">
    <property type="entry name" value="NLS_NINJA_AFP-like"/>
</dbReference>
<accession>A0A7J7H124</accession>
<dbReference type="PANTHER" id="PTHR31413:SF46">
    <property type="entry name" value="NINJA-FAMILY PROTEIN AFP1"/>
    <property type="match status" value="1"/>
</dbReference>
<dbReference type="InterPro" id="IPR012463">
    <property type="entry name" value="Ninja_motif"/>
</dbReference>
<keyword evidence="9" id="KW-1185">Reference proteome</keyword>